<dbReference type="AlphaFoldDB" id="A0A2H1ECM1"/>
<dbReference type="Gene3D" id="3.40.630.10">
    <property type="entry name" value="Zn peptidases"/>
    <property type="match status" value="1"/>
</dbReference>
<dbReference type="InterPro" id="IPR007484">
    <property type="entry name" value="Peptidase_M28"/>
</dbReference>
<dbReference type="PANTHER" id="PTHR12147:SF26">
    <property type="entry name" value="PEPTIDASE M28 DOMAIN-CONTAINING PROTEIN"/>
    <property type="match status" value="1"/>
</dbReference>
<proteinExistence type="predicted"/>
<dbReference type="InterPro" id="IPR045175">
    <property type="entry name" value="M28_fam"/>
</dbReference>
<dbReference type="PROSITE" id="PS51257">
    <property type="entry name" value="PROKAR_LIPOPROTEIN"/>
    <property type="match status" value="1"/>
</dbReference>
<dbReference type="GeneID" id="47723878"/>
<protein>
    <submittedName>
        <fullName evidence="2">Peptidase family M28</fullName>
    </submittedName>
</protein>
<dbReference type="GO" id="GO:0008235">
    <property type="term" value="F:metalloexopeptidase activity"/>
    <property type="evidence" value="ECO:0007669"/>
    <property type="project" value="InterPro"/>
</dbReference>
<dbReference type="STRING" id="1349785.GCA_000509405_02066"/>
<organism evidence="2 3">
    <name type="scientific">Tenacibaculum maritimum NCIMB 2154</name>
    <dbReference type="NCBI Taxonomy" id="1349785"/>
    <lineage>
        <taxon>Bacteria</taxon>
        <taxon>Pseudomonadati</taxon>
        <taxon>Bacteroidota</taxon>
        <taxon>Flavobacteriia</taxon>
        <taxon>Flavobacteriales</taxon>
        <taxon>Flavobacteriaceae</taxon>
        <taxon>Tenacibaculum</taxon>
    </lineage>
</organism>
<dbReference type="EMBL" id="LT634361">
    <property type="protein sequence ID" value="SFZ83964.1"/>
    <property type="molecule type" value="Genomic_DNA"/>
</dbReference>
<gene>
    <name evidence="2" type="ORF">MARIT_2405</name>
</gene>
<dbReference type="Proteomes" id="UP000231564">
    <property type="component" value="Chromosome MARIT"/>
</dbReference>
<evidence type="ECO:0000313" key="2">
    <source>
        <dbReference type="EMBL" id="SFZ83964.1"/>
    </source>
</evidence>
<name>A0A2H1ECM1_9FLAO</name>
<evidence type="ECO:0000259" key="1">
    <source>
        <dbReference type="Pfam" id="PF04389"/>
    </source>
</evidence>
<accession>A0A2H1ECM1</accession>
<reference evidence="2 3" key="1">
    <citation type="submission" date="2016-11" db="EMBL/GenBank/DDBJ databases">
        <authorList>
            <person name="Jaros S."/>
            <person name="Januszkiewicz K."/>
            <person name="Wedrychowicz H."/>
        </authorList>
    </citation>
    <scope>NUCLEOTIDE SEQUENCE [LARGE SCALE GENOMIC DNA]</scope>
    <source>
        <strain evidence="2">NCIMB 2154T</strain>
    </source>
</reference>
<dbReference type="PANTHER" id="PTHR12147">
    <property type="entry name" value="METALLOPEPTIDASE M28 FAMILY MEMBER"/>
    <property type="match status" value="1"/>
</dbReference>
<dbReference type="SUPFAM" id="SSF53187">
    <property type="entry name" value="Zn-dependent exopeptidases"/>
    <property type="match status" value="1"/>
</dbReference>
<dbReference type="KEGG" id="tmar:MARIT_2405"/>
<keyword evidence="3" id="KW-1185">Reference proteome</keyword>
<dbReference type="RefSeq" id="WP_231975141.1">
    <property type="nucleotide sequence ID" value="NZ_CP138495.1"/>
</dbReference>
<evidence type="ECO:0000313" key="3">
    <source>
        <dbReference type="Proteomes" id="UP000231564"/>
    </source>
</evidence>
<dbReference type="GO" id="GO:0006508">
    <property type="term" value="P:proteolysis"/>
    <property type="evidence" value="ECO:0007669"/>
    <property type="project" value="InterPro"/>
</dbReference>
<sequence>MKNIPMILVIMTTILLLSCKETQKISHSKEGDYKRKVIVSTQEINIPIQEATVKKHLYTLASDEMEGRKPGTLGIEKAAKYIENEFEKIGLKTFENLVSYRQNFRHKEIGMSNIIGVLEGKSKKEEYVVISAHYDHLGMKKGKEGDVIFNGADDDASGVAAVLTLAAYFKKEAINERTIVFIAFTGEEMGLLGSTYFGKQVNASKYIAGINIEMIGKESSYGAKSAWLTGFERSNFGKIIQKNLKGTGYKLYPDPYPSFNLFFRSDNASLAKLGIPSHTFSTGPIDKDIHYHNVSDEATTLNIANITATIKAIALGTKSIIEGKDTPTRVLIKK</sequence>
<feature type="domain" description="Peptidase M28" evidence="1">
    <location>
        <begin position="113"/>
        <end position="313"/>
    </location>
</feature>
<dbReference type="Pfam" id="PF04389">
    <property type="entry name" value="Peptidase_M28"/>
    <property type="match status" value="1"/>
</dbReference>